<dbReference type="PANTHER" id="PTHR10937:SF17">
    <property type="entry name" value="GLUCOSAMINE-FRUCTOSE-6-PHOSPHATE AMINOTRANSFERASE"/>
    <property type="match status" value="1"/>
</dbReference>
<accession>A0A2D1TY87</accession>
<evidence type="ECO:0000259" key="2">
    <source>
        <dbReference type="PROSITE" id="PS51464"/>
    </source>
</evidence>
<protein>
    <submittedName>
        <fullName evidence="3">SIS domain-containing protein</fullName>
    </submittedName>
</protein>
<evidence type="ECO:0000313" key="4">
    <source>
        <dbReference type="Proteomes" id="UP000225608"/>
    </source>
</evidence>
<dbReference type="KEGG" id="caer:CSV91_06740"/>
<dbReference type="Gene3D" id="3.40.50.10490">
    <property type="entry name" value="Glucose-6-phosphate isomerase like protein, domain 1"/>
    <property type="match status" value="2"/>
</dbReference>
<dbReference type="InterPro" id="IPR001347">
    <property type="entry name" value="SIS_dom"/>
</dbReference>
<feature type="domain" description="SIS" evidence="2">
    <location>
        <begin position="28"/>
        <end position="167"/>
    </location>
</feature>
<dbReference type="AlphaFoldDB" id="A0A2D1TY87"/>
<dbReference type="CDD" id="cd05008">
    <property type="entry name" value="SIS_GlmS_GlmD_1"/>
    <property type="match status" value="1"/>
</dbReference>
<dbReference type="GO" id="GO:0006487">
    <property type="term" value="P:protein N-linked glycosylation"/>
    <property type="evidence" value="ECO:0007669"/>
    <property type="project" value="TreeGrafter"/>
</dbReference>
<dbReference type="InterPro" id="IPR046348">
    <property type="entry name" value="SIS_dom_sf"/>
</dbReference>
<dbReference type="GO" id="GO:0097367">
    <property type="term" value="F:carbohydrate derivative binding"/>
    <property type="evidence" value="ECO:0007669"/>
    <property type="project" value="InterPro"/>
</dbReference>
<reference evidence="3 4" key="1">
    <citation type="submission" date="2017-10" db="EMBL/GenBank/DDBJ databases">
        <title>Complete genome sequence of Collinsella aerofaciens isolated from the gut of a healthy adult Indian.</title>
        <authorList>
            <person name="Bag S."/>
            <person name="Ghosh T.S."/>
            <person name="Das B."/>
        </authorList>
    </citation>
    <scope>NUCLEOTIDE SEQUENCE [LARGE SCALE GENOMIC DNA]</scope>
    <source>
        <strain evidence="4">indica</strain>
    </source>
</reference>
<dbReference type="EMBL" id="CP024160">
    <property type="protein sequence ID" value="ATP54264.1"/>
    <property type="molecule type" value="Genomic_DNA"/>
</dbReference>
<dbReference type="SUPFAM" id="SSF53697">
    <property type="entry name" value="SIS domain"/>
    <property type="match status" value="1"/>
</dbReference>
<dbReference type="PROSITE" id="PS51464">
    <property type="entry name" value="SIS"/>
    <property type="match status" value="1"/>
</dbReference>
<dbReference type="InterPro" id="IPR035466">
    <property type="entry name" value="GlmS/AgaS_SIS"/>
</dbReference>
<sequence>MKMLDYVQLAHVRMGENLERSSELVAQLVDIFQSGSFDALRIVASGSSRHAADCARDYLQDALQMQVSVVTPEAFVDFEHTYPQHALNIAVSQSGYSTNTIAALDYMRAHDMAAVALTANVEAPIKEHTDIVLDYGVGVESVDFVTLGVEVLVEYLVLFGIYGGQARGTIDAKGVAQRLDDLREAIQANAVMCKTAEAYVQGHMLELSEHMPAMVVGNGPNYGVAEEAALKLSETIKIPAMHHEGEEFVHGPEMQIVPGYLVFIVDDPQGSERLANIADALSNVTTKTVLLTAHPRGRAHEVAVPQVAPLLSAIPNLVFFQTIAAMIAERLKSWDVHPYLDAVSKQMEVKAEGYEESVNALKAKAAECYGM</sequence>
<gene>
    <name evidence="3" type="ORF">CSV91_06740</name>
</gene>
<dbReference type="GO" id="GO:0006047">
    <property type="term" value="P:UDP-N-acetylglucosamine metabolic process"/>
    <property type="evidence" value="ECO:0007669"/>
    <property type="project" value="TreeGrafter"/>
</dbReference>
<organism evidence="3 4">
    <name type="scientific">Collinsella aerofaciens</name>
    <dbReference type="NCBI Taxonomy" id="74426"/>
    <lineage>
        <taxon>Bacteria</taxon>
        <taxon>Bacillati</taxon>
        <taxon>Actinomycetota</taxon>
        <taxon>Coriobacteriia</taxon>
        <taxon>Coriobacteriales</taxon>
        <taxon>Coriobacteriaceae</taxon>
        <taxon>Collinsella</taxon>
    </lineage>
</organism>
<evidence type="ECO:0000313" key="3">
    <source>
        <dbReference type="EMBL" id="ATP54264.1"/>
    </source>
</evidence>
<dbReference type="Pfam" id="PF01380">
    <property type="entry name" value="SIS"/>
    <property type="match status" value="2"/>
</dbReference>
<dbReference type="RefSeq" id="WP_099432288.1">
    <property type="nucleotide sequence ID" value="NZ_CP024160.1"/>
</dbReference>
<dbReference type="PANTHER" id="PTHR10937">
    <property type="entry name" value="GLUCOSAMINE--FRUCTOSE-6-PHOSPHATE AMINOTRANSFERASE, ISOMERIZING"/>
    <property type="match status" value="1"/>
</dbReference>
<evidence type="ECO:0000256" key="1">
    <source>
        <dbReference type="ARBA" id="ARBA00022737"/>
    </source>
</evidence>
<name>A0A2D1TY87_9ACTN</name>
<dbReference type="GO" id="GO:0006002">
    <property type="term" value="P:fructose 6-phosphate metabolic process"/>
    <property type="evidence" value="ECO:0007669"/>
    <property type="project" value="TreeGrafter"/>
</dbReference>
<proteinExistence type="predicted"/>
<dbReference type="Proteomes" id="UP000225608">
    <property type="component" value="Chromosome"/>
</dbReference>
<keyword evidence="1" id="KW-0677">Repeat</keyword>
<dbReference type="GO" id="GO:0004360">
    <property type="term" value="F:glutamine-fructose-6-phosphate transaminase (isomerizing) activity"/>
    <property type="evidence" value="ECO:0007669"/>
    <property type="project" value="TreeGrafter"/>
</dbReference>